<dbReference type="InterPro" id="IPR027417">
    <property type="entry name" value="P-loop_NTPase"/>
</dbReference>
<reference evidence="1 2" key="1">
    <citation type="submission" date="2019-02" db="EMBL/GenBank/DDBJ databases">
        <title>Genomic Encyclopedia of Type Strains, Phase IV (KMG-IV): sequencing the most valuable type-strain genomes for metagenomic binning, comparative biology and taxonomic classification.</title>
        <authorList>
            <person name="Goeker M."/>
        </authorList>
    </citation>
    <scope>NUCLEOTIDE SEQUENCE [LARGE SCALE GENOMIC DNA]</scope>
    <source>
        <strain evidence="1 2">DSM 10617</strain>
    </source>
</reference>
<protein>
    <submittedName>
        <fullName evidence="1">Sulfotransferase</fullName>
    </submittedName>
</protein>
<evidence type="ECO:0000313" key="1">
    <source>
        <dbReference type="EMBL" id="RZS47377.1"/>
    </source>
</evidence>
<comment type="caution">
    <text evidence="1">The sequence shown here is derived from an EMBL/GenBank/DDBJ whole genome shotgun (WGS) entry which is preliminary data.</text>
</comment>
<dbReference type="Proteomes" id="UP000293433">
    <property type="component" value="Unassembled WGS sequence"/>
</dbReference>
<dbReference type="Pfam" id="PF13469">
    <property type="entry name" value="Sulfotransfer_3"/>
    <property type="match status" value="1"/>
</dbReference>
<dbReference type="GO" id="GO:0016740">
    <property type="term" value="F:transferase activity"/>
    <property type="evidence" value="ECO:0007669"/>
    <property type="project" value="UniProtKB-KW"/>
</dbReference>
<dbReference type="EMBL" id="SGWV01000012">
    <property type="protein sequence ID" value="RZS47377.1"/>
    <property type="molecule type" value="Genomic_DNA"/>
</dbReference>
<dbReference type="RefSeq" id="WP_165396849.1">
    <property type="nucleotide sequence ID" value="NZ_SGWV01000012.1"/>
</dbReference>
<dbReference type="SUPFAM" id="SSF52540">
    <property type="entry name" value="P-loop containing nucleoside triphosphate hydrolases"/>
    <property type="match status" value="1"/>
</dbReference>
<evidence type="ECO:0000313" key="2">
    <source>
        <dbReference type="Proteomes" id="UP000293433"/>
    </source>
</evidence>
<name>A0A4Q7LB51_9BURK</name>
<organism evidence="1 2">
    <name type="scientific">Sphaerotilus mobilis</name>
    <dbReference type="NCBI Taxonomy" id="47994"/>
    <lineage>
        <taxon>Bacteria</taxon>
        <taxon>Pseudomonadati</taxon>
        <taxon>Pseudomonadota</taxon>
        <taxon>Betaproteobacteria</taxon>
        <taxon>Burkholderiales</taxon>
        <taxon>Sphaerotilaceae</taxon>
        <taxon>Sphaerotilus</taxon>
    </lineage>
</organism>
<accession>A0A4Q7LB51</accession>
<proteinExistence type="predicted"/>
<gene>
    <name evidence="1" type="ORF">EV685_3580</name>
</gene>
<sequence>MTEPSPADGRPARDFDLHVISGLPRAGSTLLSALLAQNPEVHASISSPLLGAIQAVRDHFNMADQTAASLVPDEDQRELHGHLIDGYYRQRRQGRRIVFDTNRGWTAQLGLLHALSPGSKVLVCVRDMAAVVDSFERIFRANPFMLTRLFAGPQEWSSVYTRVEALTQRGRVVGGPWLALKEGLYSEHAAKLLLIDYDLLAQSPLQVLEQVYVFLGLTPWDGHRLDGLSLPEAELARVRQFDQNLGTPQLHQLLPSVRYQRRDSVLPPDLLQTVRALNFWQALDGSKAQMLRQTG</sequence>
<keyword evidence="1" id="KW-0808">Transferase</keyword>
<dbReference type="AlphaFoldDB" id="A0A4Q7LB51"/>
<dbReference type="Gene3D" id="3.40.50.300">
    <property type="entry name" value="P-loop containing nucleotide triphosphate hydrolases"/>
    <property type="match status" value="1"/>
</dbReference>
<keyword evidence="2" id="KW-1185">Reference proteome</keyword>